<protein>
    <submittedName>
        <fullName evidence="2">Uncharacterized protein</fullName>
    </submittedName>
</protein>
<proteinExistence type="predicted"/>
<dbReference type="EMBL" id="CP094534">
    <property type="protein sequence ID" value="UOE34031.1"/>
    <property type="molecule type" value="Genomic_DNA"/>
</dbReference>
<sequence>MLKFLSLFSAWLLLSGSSQVPAPAFYDVPVITEKSVGKARIGMSIAQLQELYKGCTFTPVHLLAYGFDDTEAEPSGIMVKKGSRQLFLYFADWQTHKKVAALLAFHPAYKTARGIHTGSTSGQLKAALPAVQVVPNMMLPEFQIAFVGDVETPGLEYVFRKQPVLAKYTMADAPTKLTAANGRISWIQIRSNY</sequence>
<name>A0ABY4B7R0_9BACT</name>
<feature type="chain" id="PRO_5047468892" evidence="1">
    <location>
        <begin position="21"/>
        <end position="193"/>
    </location>
</feature>
<dbReference type="Proteomes" id="UP000831390">
    <property type="component" value="Chromosome"/>
</dbReference>
<organism evidence="2 3">
    <name type="scientific">Hymenobacter monticola</name>
    <dbReference type="NCBI Taxonomy" id="1705399"/>
    <lineage>
        <taxon>Bacteria</taxon>
        <taxon>Pseudomonadati</taxon>
        <taxon>Bacteroidota</taxon>
        <taxon>Cytophagia</taxon>
        <taxon>Cytophagales</taxon>
        <taxon>Hymenobacteraceae</taxon>
        <taxon>Hymenobacter</taxon>
    </lineage>
</organism>
<keyword evidence="1" id="KW-0732">Signal</keyword>
<evidence type="ECO:0000313" key="2">
    <source>
        <dbReference type="EMBL" id="UOE34031.1"/>
    </source>
</evidence>
<gene>
    <name evidence="2" type="ORF">MTP16_23320</name>
</gene>
<evidence type="ECO:0000313" key="3">
    <source>
        <dbReference type="Proteomes" id="UP000831390"/>
    </source>
</evidence>
<evidence type="ECO:0000256" key="1">
    <source>
        <dbReference type="SAM" id="SignalP"/>
    </source>
</evidence>
<dbReference type="RefSeq" id="WP_243514665.1">
    <property type="nucleotide sequence ID" value="NZ_CP094534.1"/>
</dbReference>
<feature type="signal peptide" evidence="1">
    <location>
        <begin position="1"/>
        <end position="20"/>
    </location>
</feature>
<accession>A0ABY4B7R0</accession>
<keyword evidence="3" id="KW-1185">Reference proteome</keyword>
<reference evidence="2 3" key="1">
    <citation type="submission" date="2022-03" db="EMBL/GenBank/DDBJ databases">
        <title>Hymenobactersp. isolated from the air.</title>
        <authorList>
            <person name="Won M."/>
            <person name="Kwon S.-W."/>
        </authorList>
    </citation>
    <scope>NUCLEOTIDE SEQUENCE [LARGE SCALE GENOMIC DNA]</scope>
    <source>
        <strain evidence="2 3">KACC 22596</strain>
    </source>
</reference>